<evidence type="ECO:0000256" key="3">
    <source>
        <dbReference type="SAM" id="SignalP"/>
    </source>
</evidence>
<feature type="compositionally biased region" description="Polar residues" evidence="1">
    <location>
        <begin position="1428"/>
        <end position="1449"/>
    </location>
</feature>
<keyword evidence="2" id="KW-1133">Transmembrane helix</keyword>
<name>A0ABM1B154_LIMPO</name>
<dbReference type="InterPro" id="IPR057507">
    <property type="entry name" value="Sha_B-like_N"/>
</dbReference>
<evidence type="ECO:0000256" key="1">
    <source>
        <dbReference type="SAM" id="MobiDB-lite"/>
    </source>
</evidence>
<keyword evidence="5" id="KW-1185">Reference proteome</keyword>
<evidence type="ECO:0000313" key="6">
    <source>
        <dbReference type="RefSeq" id="XP_013772658.2"/>
    </source>
</evidence>
<dbReference type="Proteomes" id="UP000694941">
    <property type="component" value="Unplaced"/>
</dbReference>
<feature type="transmembrane region" description="Helical" evidence="2">
    <location>
        <begin position="235"/>
        <end position="257"/>
    </location>
</feature>
<feature type="region of interest" description="Disordered" evidence="1">
    <location>
        <begin position="646"/>
        <end position="678"/>
    </location>
</feature>
<feature type="compositionally biased region" description="Polar residues" evidence="1">
    <location>
        <begin position="301"/>
        <end position="313"/>
    </location>
</feature>
<feature type="compositionally biased region" description="Basic and acidic residues" evidence="1">
    <location>
        <begin position="825"/>
        <end position="851"/>
    </location>
</feature>
<feature type="compositionally biased region" description="Basic and acidic residues" evidence="1">
    <location>
        <begin position="1244"/>
        <end position="1253"/>
    </location>
</feature>
<keyword evidence="2" id="KW-0472">Membrane</keyword>
<evidence type="ECO:0000259" key="4">
    <source>
        <dbReference type="Pfam" id="PF23328"/>
    </source>
</evidence>
<feature type="region of interest" description="Disordered" evidence="1">
    <location>
        <begin position="717"/>
        <end position="748"/>
    </location>
</feature>
<proteinExistence type="predicted"/>
<protein>
    <submittedName>
        <fullName evidence="6">Uncharacterized protein LOC106457759 isoform X1</fullName>
    </submittedName>
</protein>
<organism evidence="5 6">
    <name type="scientific">Limulus polyphemus</name>
    <name type="common">Atlantic horseshoe crab</name>
    <dbReference type="NCBI Taxonomy" id="6850"/>
    <lineage>
        <taxon>Eukaryota</taxon>
        <taxon>Metazoa</taxon>
        <taxon>Ecdysozoa</taxon>
        <taxon>Arthropoda</taxon>
        <taxon>Chelicerata</taxon>
        <taxon>Merostomata</taxon>
        <taxon>Xiphosura</taxon>
        <taxon>Limulidae</taxon>
        <taxon>Limulus</taxon>
    </lineage>
</organism>
<dbReference type="PANTHER" id="PTHR39387:SF1">
    <property type="entry name" value="SHAVENOID, ISOFORM B"/>
    <property type="match status" value="1"/>
</dbReference>
<feature type="compositionally biased region" description="Basic and acidic residues" evidence="1">
    <location>
        <begin position="717"/>
        <end position="735"/>
    </location>
</feature>
<accession>A0ABM1B154</accession>
<feature type="region of interest" description="Disordered" evidence="1">
    <location>
        <begin position="1244"/>
        <end position="1314"/>
    </location>
</feature>
<keyword evidence="3" id="KW-0732">Signal</keyword>
<feature type="compositionally biased region" description="Polar residues" evidence="1">
    <location>
        <begin position="653"/>
        <end position="662"/>
    </location>
</feature>
<evidence type="ECO:0000256" key="2">
    <source>
        <dbReference type="SAM" id="Phobius"/>
    </source>
</evidence>
<dbReference type="Pfam" id="PF23328">
    <property type="entry name" value="Sha_B_N"/>
    <property type="match status" value="1"/>
</dbReference>
<dbReference type="PANTHER" id="PTHR39387">
    <property type="entry name" value="SHAVENOID, ISOFORM B"/>
    <property type="match status" value="1"/>
</dbReference>
<feature type="region of interest" description="Disordered" evidence="1">
    <location>
        <begin position="266"/>
        <end position="314"/>
    </location>
</feature>
<feature type="domain" description="Shavenoid isoform B-like N-terminal" evidence="4">
    <location>
        <begin position="26"/>
        <end position="84"/>
    </location>
</feature>
<gene>
    <name evidence="6" type="primary">LOC106457759</name>
</gene>
<feature type="compositionally biased region" description="Basic residues" evidence="1">
    <location>
        <begin position="815"/>
        <end position="824"/>
    </location>
</feature>
<feature type="compositionally biased region" description="Polar residues" evidence="1">
    <location>
        <begin position="1286"/>
        <end position="1300"/>
    </location>
</feature>
<feature type="signal peptide" evidence="3">
    <location>
        <begin position="1"/>
        <end position="19"/>
    </location>
</feature>
<feature type="chain" id="PRO_5046064231" evidence="3">
    <location>
        <begin position="20"/>
        <end position="1489"/>
    </location>
</feature>
<dbReference type="GeneID" id="106457759"/>
<sequence>MEVLFVVVALVCGLTTVRTDTDDTRLIRDYFGDMFTLSKKDCSAIPCDRLSRMAAAMPGRDCKCQCAPSHPTFREDIRECVKDLRECPVAMFVRPYTVEKFPLVSLPMTGQLVYPGAHLVVSGVRMENPVQSLHCEVKKVELLSSRGWKEVTKPGKNHMFELYQDGAKTFLQWLGSNEDRRTLQQHLVLIRLSCENKTGEDAFEPCAAIRVGWAPGLGTPTKEVELPPQPSNYRFIIIGLCVGILGLIYVLAVLVYLKVRKNRAKEQRSRTSLGETGEDEESLAEENAQCIQKSDQKQENVETVNEQSGSQLLPSEAHVHDLTPTESVNIAGSSFADTTVSYRQAFPSGKQALQTTIASQIHSMQQQPMEKPPSKPTLIPEYFDPQLLASPPLPALEILVRIREMIGTAKKRLQNLRYKPTLITIPEDDYFFRDFKQRRNEQPNTSKCLKIPVRENKTGIEPKDKVECYHSGVLGTLELGKELMPPQPPPRHSRLKKNQNVTQDCLNSLNISIGLAQKVRHSENSFSSAPKPNHTTMENMSKFDLFRLDLYEKIKRLQETHGQQAIHEDEKEVPVLEVKQGDNNPDDFGEWKENIIENSTENISIVTETELGKQTALNNSSPFASIDNSRISRRLLIHKLSLEDDSGARKDNTNFQNNCYSQENEDPQSDITKDKIAENKPFSLVDTMEQNPIETNANITPSKEITKFVKQDKALRNSDDFDDDSTHSSSERFDDSLENSASDADIDSEAVSATNVQLVSKKMLTESEITDKRQENASSIMKPDMTYERKGDLLLSKLNGVENSDSELSDSLKRFNMKNRRKNCHDKESCTPKKSQKGRDESASDSDHPSIEDYLELSNRLARKLSEGRVPGMNYEFSNVYGEKEKSPLSQLIRDFRGSIGKLNKHFDMSSKYNKNFHTMSPVSENWTLKKGVRSNHKRKELPNSAKRVSSLNGSHKAPTSLNNDRIFSCHSFEDVSQNILLSSKKIKNKNLFENDIHGKNAQKDLNSIHLIIKDYENGDNKIVNDRSNIIITNDSKTMIEVELQKQETDDSAFSATDNFITESSQTTSEQPLENLYSNSSSDRTVTLYEELSHDTTYKAEKKDDAEHLMINKLNGIPQDVCNNGTEMNHCSSTDSDTSYDNLRQEVCCRSLESDSLSTVCSDITEDSLNKNGYSSGTDTSFHNESDISEENPIEACLVDLARTSVTTPMDGRHVKISRAMKGLEATKHFKMANWKHICVEKRRSLSQKERESSSNNLTSRVNDDYISNELVQDQSNNSSQDRQQGKTNNQSHKTFSPTNNRDKVTKKLTRTPTHVARVNVQRSNSIPRHDNGIVNCNNEPSFINNGVGSTSEDEGTLIKSSDKAKLGYLEAISDSSTTDADIKTQDNRWKRRKPLSRHVRKVVNSTCKQYLQHKKHAETKESGSPDMHSSSTLPSNSRPRTPKQLSFNNDVTVINLEEEENQTNTGENNNFVTLISVVSSDASNSEDN</sequence>
<feature type="compositionally biased region" description="Low complexity" evidence="1">
    <location>
        <begin position="1273"/>
        <end position="1283"/>
    </location>
</feature>
<feature type="region of interest" description="Disordered" evidence="1">
    <location>
        <begin position="1411"/>
        <end position="1449"/>
    </location>
</feature>
<dbReference type="RefSeq" id="XP_013772658.2">
    <property type="nucleotide sequence ID" value="XM_013917204.2"/>
</dbReference>
<feature type="region of interest" description="Disordered" evidence="1">
    <location>
        <begin position="803"/>
        <end position="851"/>
    </location>
</feature>
<keyword evidence="2" id="KW-0812">Transmembrane</keyword>
<evidence type="ECO:0000313" key="5">
    <source>
        <dbReference type="Proteomes" id="UP000694941"/>
    </source>
</evidence>
<reference evidence="6" key="1">
    <citation type="submission" date="2025-08" db="UniProtKB">
        <authorList>
            <consortium name="RefSeq"/>
        </authorList>
    </citation>
    <scope>IDENTIFICATION</scope>
    <source>
        <tissue evidence="6">Muscle</tissue>
    </source>
</reference>